<proteinExistence type="predicted"/>
<name>A0A3B3HDV6_ORYLA</name>
<dbReference type="AlphaFoldDB" id="A0A3B3HDV6"/>
<feature type="transmembrane region" description="Helical" evidence="1">
    <location>
        <begin position="32"/>
        <end position="50"/>
    </location>
</feature>
<reference evidence="2 3" key="1">
    <citation type="journal article" date="2007" name="Nature">
        <title>The medaka draft genome and insights into vertebrate genome evolution.</title>
        <authorList>
            <person name="Kasahara M."/>
            <person name="Naruse K."/>
            <person name="Sasaki S."/>
            <person name="Nakatani Y."/>
            <person name="Qu W."/>
            <person name="Ahsan B."/>
            <person name="Yamada T."/>
            <person name="Nagayasu Y."/>
            <person name="Doi K."/>
            <person name="Kasai Y."/>
            <person name="Jindo T."/>
            <person name="Kobayashi D."/>
            <person name="Shimada A."/>
            <person name="Toyoda A."/>
            <person name="Kuroki Y."/>
            <person name="Fujiyama A."/>
            <person name="Sasaki T."/>
            <person name="Shimizu A."/>
            <person name="Asakawa S."/>
            <person name="Shimizu N."/>
            <person name="Hashimoto S."/>
            <person name="Yang J."/>
            <person name="Lee Y."/>
            <person name="Matsushima K."/>
            <person name="Sugano S."/>
            <person name="Sakaizumi M."/>
            <person name="Narita T."/>
            <person name="Ohishi K."/>
            <person name="Haga S."/>
            <person name="Ohta F."/>
            <person name="Nomoto H."/>
            <person name="Nogata K."/>
            <person name="Morishita T."/>
            <person name="Endo T."/>
            <person name="Shin-I T."/>
            <person name="Takeda H."/>
            <person name="Morishita S."/>
            <person name="Kohara Y."/>
        </authorList>
    </citation>
    <scope>NUCLEOTIDE SEQUENCE [LARGE SCALE GENOMIC DNA]</scope>
    <source>
        <strain evidence="2 3">Hd-rR</strain>
    </source>
</reference>
<keyword evidence="1" id="KW-0472">Membrane</keyword>
<keyword evidence="3" id="KW-1185">Reference proteome</keyword>
<dbReference type="GeneTree" id="ENSGT01140000284060"/>
<evidence type="ECO:0000256" key="1">
    <source>
        <dbReference type="SAM" id="Phobius"/>
    </source>
</evidence>
<dbReference type="Proteomes" id="UP000001038">
    <property type="component" value="Chromosome 23"/>
</dbReference>
<keyword evidence="1" id="KW-0812">Transmembrane</keyword>
<dbReference type="Bgee" id="ENSORLG00000030251">
    <property type="expression patterns" value="Expressed in ovary and 12 other cell types or tissues"/>
</dbReference>
<accession>A0A3B3HDV6</accession>
<dbReference type="InParanoid" id="A0A3B3HDV6"/>
<dbReference type="Pfam" id="PF17696">
    <property type="entry name" value="ALN"/>
    <property type="match status" value="1"/>
</dbReference>
<keyword evidence="1" id="KW-1133">Transmembrane helix</keyword>
<evidence type="ECO:0000313" key="2">
    <source>
        <dbReference type="Ensembl" id="ENSORLP00000030002.1"/>
    </source>
</evidence>
<evidence type="ECO:0000313" key="3">
    <source>
        <dbReference type="Proteomes" id="UP000001038"/>
    </source>
</evidence>
<protein>
    <submittedName>
        <fullName evidence="2">Uncharacterized protein</fullName>
    </submittedName>
</protein>
<organism evidence="2 3">
    <name type="scientific">Oryzias latipes</name>
    <name type="common">Japanese rice fish</name>
    <name type="synonym">Japanese killifish</name>
    <dbReference type="NCBI Taxonomy" id="8090"/>
    <lineage>
        <taxon>Eukaryota</taxon>
        <taxon>Metazoa</taxon>
        <taxon>Chordata</taxon>
        <taxon>Craniata</taxon>
        <taxon>Vertebrata</taxon>
        <taxon>Euteleostomi</taxon>
        <taxon>Actinopterygii</taxon>
        <taxon>Neopterygii</taxon>
        <taxon>Teleostei</taxon>
        <taxon>Neoteleostei</taxon>
        <taxon>Acanthomorphata</taxon>
        <taxon>Ovalentaria</taxon>
        <taxon>Atherinomorphae</taxon>
        <taxon>Beloniformes</taxon>
        <taxon>Adrianichthyidae</taxon>
        <taxon>Oryziinae</taxon>
        <taxon>Oryzias</taxon>
    </lineage>
</organism>
<dbReference type="Ensembl" id="ENSORLT00000028773.1">
    <property type="protein sequence ID" value="ENSORLP00000030002.1"/>
    <property type="gene ID" value="ENSORLG00000030251.1"/>
</dbReference>
<reference evidence="2" key="3">
    <citation type="submission" date="2025-09" db="UniProtKB">
        <authorList>
            <consortium name="Ensembl"/>
        </authorList>
    </citation>
    <scope>IDENTIFICATION</scope>
    <source>
        <strain evidence="2">Hd-rR</strain>
    </source>
</reference>
<reference evidence="2" key="2">
    <citation type="submission" date="2025-08" db="UniProtKB">
        <authorList>
            <consortium name="Ensembl"/>
        </authorList>
    </citation>
    <scope>IDENTIFICATION</scope>
    <source>
        <strain evidence="2">Hd-rR</strain>
    </source>
</reference>
<dbReference type="InterPro" id="IPR038780">
    <property type="entry name" value="ALN"/>
</dbReference>
<sequence length="51" mass="5814">MGSSTTPLTECEKMAKARGAVALPLHSYWFDFWVFVLLNVALFIFVYFVVP</sequence>